<proteinExistence type="predicted"/>
<gene>
    <name evidence="1" type="ORF">SS50377_18710</name>
    <name evidence="2" type="ORF">SS50377_25245</name>
</gene>
<protein>
    <submittedName>
        <fullName evidence="1">Uncharacterized protein</fullName>
    </submittedName>
</protein>
<dbReference type="VEuPathDB" id="GiardiaDB:SS50377_25245"/>
<sequence length="720" mass="83718">MISIHTHCDLIQYAYTFQNDSFLLQLSQVKSMSDELLQTFLLQTNYLSNDMILFLYINRKEFTTKYILPLIQDRSDSVFDIFFSDNITEQQVEKLWIEFTTGAQQLNGLEIALLLYLRSKYECVDQALQILLKTDCFDRKAEVIRKLNQTKHTQVGQESPFEPQTTDYINEINVYQEQIYFSENTTSKTVPFTTFWYEFAQFLISNTPISSYTLIENISLGTQEQARLSICCFPFTPINLQINLDQQNFDIVISSQAEINYLQLNEQSQLLVKAEISSPEITEIQLIISLNSDIYTSSLESSKTHYLTIFKGQNSINIIEEILSFSSEFSNSCINIEVLCNNKTYKIDVQVNYPLQIIQNQISCDAQYYYLQHCSQSEFLVQIERFETDELFGNLLQNRQFAQRIHELLHSQNVQNRKIHYLISIGMHDAGLASLFLSKQIKPLLEIKRPFYFDSEIIIPQAQIQLNCDNTHINFLENSLSKIDEKLCILLLGKQMLSSLEEPEKVTLAQIFIKMGRYDLANNLVEQSSLLVGQLLKLYIQSSQIDNSYQISQFLIENEQFLRPENVNILKNLIKNCKSNDEFSVKRSGNKVIFNQTPVILKFYNNSWNGDSNLKLIPQKQINCNELEYELQSGNYTLIVQKDFETVQLAVNNTKIDFEIDKINKILTINNEQVCYVRFLYYGTFAQDSFTDYNGNVLIPENCDEFVILRENGEFIKSTL</sequence>
<evidence type="ECO:0000313" key="2">
    <source>
        <dbReference type="EMBL" id="KAH0573127.1"/>
    </source>
</evidence>
<accession>V6LMD0</accession>
<dbReference type="AlphaFoldDB" id="V6LMD0"/>
<evidence type="ECO:0000313" key="3">
    <source>
        <dbReference type="Proteomes" id="UP000018208"/>
    </source>
</evidence>
<reference evidence="1 2" key="1">
    <citation type="journal article" date="2014" name="PLoS Genet.">
        <title>The Genome of Spironucleus salmonicida Highlights a Fish Pathogen Adapted to Fluctuating Environments.</title>
        <authorList>
            <person name="Xu F."/>
            <person name="Jerlstrom-Hultqvist J."/>
            <person name="Einarsson E."/>
            <person name="Astvaldsson A."/>
            <person name="Svard S.G."/>
            <person name="Andersson J.O."/>
        </authorList>
    </citation>
    <scope>NUCLEOTIDE SEQUENCE</scope>
    <source>
        <strain evidence="2">ATCC 50377</strain>
    </source>
</reference>
<evidence type="ECO:0000313" key="1">
    <source>
        <dbReference type="EMBL" id="EST41874.1"/>
    </source>
</evidence>
<keyword evidence="3" id="KW-1185">Reference proteome</keyword>
<dbReference type="Proteomes" id="UP000018208">
    <property type="component" value="Unassembled WGS sequence"/>
</dbReference>
<reference evidence="2" key="2">
    <citation type="submission" date="2020-12" db="EMBL/GenBank/DDBJ databases">
        <title>New Spironucleus salmonicida genome in near-complete chromosomes.</title>
        <authorList>
            <person name="Xu F."/>
            <person name="Kurt Z."/>
            <person name="Jimenez-Gonzalez A."/>
            <person name="Astvaldsson A."/>
            <person name="Andersson J.O."/>
            <person name="Svard S.G."/>
        </authorList>
    </citation>
    <scope>NUCLEOTIDE SEQUENCE</scope>
    <source>
        <strain evidence="2">ATCC 50377</strain>
    </source>
</reference>
<dbReference type="EMBL" id="KI546167">
    <property type="protein sequence ID" value="EST41874.1"/>
    <property type="molecule type" value="Genomic_DNA"/>
</dbReference>
<name>V6LMD0_9EUKA</name>
<dbReference type="EMBL" id="AUWU02000005">
    <property type="protein sequence ID" value="KAH0573127.1"/>
    <property type="molecule type" value="Genomic_DNA"/>
</dbReference>
<organism evidence="1">
    <name type="scientific">Spironucleus salmonicida</name>
    <dbReference type="NCBI Taxonomy" id="348837"/>
    <lineage>
        <taxon>Eukaryota</taxon>
        <taxon>Metamonada</taxon>
        <taxon>Diplomonadida</taxon>
        <taxon>Hexamitidae</taxon>
        <taxon>Hexamitinae</taxon>
        <taxon>Spironucleus</taxon>
    </lineage>
</organism>